<feature type="transmembrane region" description="Helical" evidence="1">
    <location>
        <begin position="123"/>
        <end position="142"/>
    </location>
</feature>
<comment type="caution">
    <text evidence="3">The sequence shown here is derived from an EMBL/GenBank/DDBJ whole genome shotgun (WGS) entry which is preliminary data.</text>
</comment>
<protein>
    <recommendedName>
        <fullName evidence="2">VanZ-like domain-containing protein</fullName>
    </recommendedName>
</protein>
<dbReference type="EMBL" id="VSSQ01010789">
    <property type="protein sequence ID" value="MPM45222.1"/>
    <property type="molecule type" value="Genomic_DNA"/>
</dbReference>
<dbReference type="NCBIfam" id="NF037970">
    <property type="entry name" value="vanZ_1"/>
    <property type="match status" value="1"/>
</dbReference>
<keyword evidence="1" id="KW-0812">Transmembrane</keyword>
<name>A0A644ZWK3_9ZZZZ</name>
<dbReference type="InterPro" id="IPR006976">
    <property type="entry name" value="VanZ-like"/>
</dbReference>
<evidence type="ECO:0000313" key="3">
    <source>
        <dbReference type="EMBL" id="MPM45222.1"/>
    </source>
</evidence>
<feature type="transmembrane region" description="Helical" evidence="1">
    <location>
        <begin position="94"/>
        <end position="111"/>
    </location>
</feature>
<dbReference type="Pfam" id="PF04892">
    <property type="entry name" value="VanZ"/>
    <property type="match status" value="1"/>
</dbReference>
<keyword evidence="1" id="KW-1133">Transmembrane helix</keyword>
<feature type="domain" description="VanZ-like" evidence="2">
    <location>
        <begin position="9"/>
        <end position="137"/>
    </location>
</feature>
<gene>
    <name evidence="3" type="ORF">SDC9_91908</name>
</gene>
<reference evidence="3" key="1">
    <citation type="submission" date="2019-08" db="EMBL/GenBank/DDBJ databases">
        <authorList>
            <person name="Kucharzyk K."/>
            <person name="Murdoch R.W."/>
            <person name="Higgins S."/>
            <person name="Loffler F."/>
        </authorList>
    </citation>
    <scope>NUCLEOTIDE SEQUENCE</scope>
</reference>
<organism evidence="3">
    <name type="scientific">bioreactor metagenome</name>
    <dbReference type="NCBI Taxonomy" id="1076179"/>
    <lineage>
        <taxon>unclassified sequences</taxon>
        <taxon>metagenomes</taxon>
        <taxon>ecological metagenomes</taxon>
    </lineage>
</organism>
<evidence type="ECO:0000259" key="2">
    <source>
        <dbReference type="Pfam" id="PF04892"/>
    </source>
</evidence>
<sequence length="146" mass="16841">MNQKRILLWLVLLSWMFLIFHLSNQPAVISAETSKQVSQQILEIVQENPTPQAVRSFDSFLRNSAHFGLFLILGLLTYPTFLVQGYSKAMMKSIFFGIFYALTDEIHQIFVEGRAFQLRDLGLDIAGFILGCSLIFFVISRFRRRS</sequence>
<proteinExistence type="predicted"/>
<feature type="transmembrane region" description="Helical" evidence="1">
    <location>
        <begin position="64"/>
        <end position="82"/>
    </location>
</feature>
<dbReference type="AlphaFoldDB" id="A0A644ZWK3"/>
<evidence type="ECO:0000256" key="1">
    <source>
        <dbReference type="SAM" id="Phobius"/>
    </source>
</evidence>
<accession>A0A644ZWK3</accession>
<keyword evidence="1" id="KW-0472">Membrane</keyword>